<organism evidence="1 2">
    <name type="scientific">Onchocerca volvulus</name>
    <dbReference type="NCBI Taxonomy" id="6282"/>
    <lineage>
        <taxon>Eukaryota</taxon>
        <taxon>Metazoa</taxon>
        <taxon>Ecdysozoa</taxon>
        <taxon>Nematoda</taxon>
        <taxon>Chromadorea</taxon>
        <taxon>Rhabditida</taxon>
        <taxon>Spirurina</taxon>
        <taxon>Spiruromorpha</taxon>
        <taxon>Filarioidea</taxon>
        <taxon>Onchocercidae</taxon>
        <taxon>Onchocerca</taxon>
    </lineage>
</organism>
<proteinExistence type="predicted"/>
<reference evidence="2" key="1">
    <citation type="submission" date="2013-10" db="EMBL/GenBank/DDBJ databases">
        <title>Genome sequencing of Onchocerca volvulus.</title>
        <authorList>
            <person name="Cotton J."/>
            <person name="Tsai J."/>
            <person name="Stanley E."/>
            <person name="Tracey A."/>
            <person name="Holroyd N."/>
            <person name="Lustigman S."/>
            <person name="Berriman M."/>
        </authorList>
    </citation>
    <scope>NUCLEOTIDE SEQUENCE</scope>
</reference>
<name>A0A8R1TSA9_ONCVO</name>
<dbReference type="EnsemblMetazoa" id="OVOC3521.1">
    <property type="protein sequence ID" value="OVOC3521.1"/>
    <property type="gene ID" value="WBGene00240330"/>
</dbReference>
<reference evidence="1" key="2">
    <citation type="submission" date="2022-06" db="UniProtKB">
        <authorList>
            <consortium name="EnsemblMetazoa"/>
        </authorList>
    </citation>
    <scope>IDENTIFICATION</scope>
</reference>
<sequence>MPYKSCYDCNGHKIHLLFLPVTPVTGHRTRAAEGMRRLIANQIREEWASTDERTRQRMVQMRAKRVAKLADARLRASRLCSAA</sequence>
<evidence type="ECO:0000313" key="1">
    <source>
        <dbReference type="EnsemblMetazoa" id="OVOC3521.1"/>
    </source>
</evidence>
<dbReference type="EMBL" id="CMVM020000117">
    <property type="status" value="NOT_ANNOTATED_CDS"/>
    <property type="molecule type" value="Genomic_DNA"/>
</dbReference>
<dbReference type="Proteomes" id="UP000024404">
    <property type="component" value="Unassembled WGS sequence"/>
</dbReference>
<dbReference type="AlphaFoldDB" id="A0A8R1TSA9"/>
<accession>A0A8R1TSA9</accession>
<keyword evidence="2" id="KW-1185">Reference proteome</keyword>
<protein>
    <submittedName>
        <fullName evidence="1">Uncharacterized protein</fullName>
    </submittedName>
</protein>
<evidence type="ECO:0000313" key="2">
    <source>
        <dbReference type="Proteomes" id="UP000024404"/>
    </source>
</evidence>